<dbReference type="RefSeq" id="WP_187303083.1">
    <property type="nucleotide sequence ID" value="NZ_JACRYT010000008.1"/>
</dbReference>
<dbReference type="Proteomes" id="UP000602647">
    <property type="component" value="Unassembled WGS sequence"/>
</dbReference>
<evidence type="ECO:0000313" key="1">
    <source>
        <dbReference type="EMBL" id="MBC6679979.1"/>
    </source>
</evidence>
<evidence type="ECO:0008006" key="3">
    <source>
        <dbReference type="Google" id="ProtNLM"/>
    </source>
</evidence>
<sequence>MYFQTFHFIIKEDTIPYRTNRNFKDRMFQFLFSEKDAAWELFCALEGDEFMEKGDAGRLEIVTLRDAVGNKKLNDLAYQYDLLLLSIVEHQSTWSENMPLRELAYLGRTYEKILDNRRVYERRLYRIPSPHFYVLYNGDEDRPLEVIQRLSDAYLLPEHTPWADLMVKVININYQKQHPILSRSKTLREYALFVDTVRQNRKQYGMNRDEAIQNAVHSCVERGILKNFLETHGSEVENMFTLGISEEEFFQIRLKEYGEELAEELAEEKAKVLAEEKARVLAEEKAKVLAEKKAKAMTDEKLKQIVSRMAADGFPPAQIAKLTELPQATVAAYIK</sequence>
<gene>
    <name evidence="1" type="ORF">H9L42_09065</name>
</gene>
<dbReference type="AlphaFoldDB" id="A0A923SS44"/>
<proteinExistence type="predicted"/>
<protein>
    <recommendedName>
        <fullName evidence="3">Transposase (putative) YhgA-like domain-containing protein</fullName>
    </recommendedName>
</protein>
<comment type="caution">
    <text evidence="1">The sequence shown here is derived from an EMBL/GenBank/DDBJ whole genome shotgun (WGS) entry which is preliminary data.</text>
</comment>
<keyword evidence="2" id="KW-1185">Reference proteome</keyword>
<organism evidence="1 2">
    <name type="scientific">Zhenpiania hominis</name>
    <dbReference type="NCBI Taxonomy" id="2763644"/>
    <lineage>
        <taxon>Bacteria</taxon>
        <taxon>Bacillati</taxon>
        <taxon>Bacillota</taxon>
        <taxon>Clostridia</taxon>
        <taxon>Peptostreptococcales</taxon>
        <taxon>Anaerovoracaceae</taxon>
        <taxon>Zhenpiania</taxon>
    </lineage>
</organism>
<accession>A0A923SS44</accession>
<evidence type="ECO:0000313" key="2">
    <source>
        <dbReference type="Proteomes" id="UP000602647"/>
    </source>
</evidence>
<reference evidence="1" key="1">
    <citation type="submission" date="2020-08" db="EMBL/GenBank/DDBJ databases">
        <title>Genome public.</title>
        <authorList>
            <person name="Liu C."/>
            <person name="Sun Q."/>
        </authorList>
    </citation>
    <scope>NUCLEOTIDE SEQUENCE</scope>
    <source>
        <strain evidence="1">BX12</strain>
    </source>
</reference>
<dbReference type="EMBL" id="JACRYT010000008">
    <property type="protein sequence ID" value="MBC6679979.1"/>
    <property type="molecule type" value="Genomic_DNA"/>
</dbReference>
<name>A0A923SS44_9FIRM</name>